<dbReference type="Pfam" id="PF16900">
    <property type="entry name" value="REPA_OB_2"/>
    <property type="match status" value="1"/>
</dbReference>
<dbReference type="EMBL" id="JARKIK010000281">
    <property type="protein sequence ID" value="KAK8720620.1"/>
    <property type="molecule type" value="Genomic_DNA"/>
</dbReference>
<evidence type="ECO:0000259" key="6">
    <source>
        <dbReference type="Pfam" id="PF08646"/>
    </source>
</evidence>
<dbReference type="InterPro" id="IPR012340">
    <property type="entry name" value="NA-bd_OB-fold"/>
</dbReference>
<dbReference type="GO" id="GO:0006289">
    <property type="term" value="P:nucleotide-excision repair"/>
    <property type="evidence" value="ECO:0007669"/>
    <property type="project" value="TreeGrafter"/>
</dbReference>
<dbReference type="GO" id="GO:0000724">
    <property type="term" value="P:double-strand break repair via homologous recombination"/>
    <property type="evidence" value="ECO:0007669"/>
    <property type="project" value="TreeGrafter"/>
</dbReference>
<dbReference type="FunFam" id="2.40.50.140:FF:000090">
    <property type="entry name" value="Replication protein A subunit"/>
    <property type="match status" value="1"/>
</dbReference>
<accession>A0AAW0VVJ3</accession>
<evidence type="ECO:0000256" key="1">
    <source>
        <dbReference type="ARBA" id="ARBA00005690"/>
    </source>
</evidence>
<keyword evidence="9" id="KW-1185">Reference proteome</keyword>
<gene>
    <name evidence="8" type="ORF">OTU49_013204</name>
</gene>
<dbReference type="AlphaFoldDB" id="A0AAW0VVJ3"/>
<dbReference type="Gene3D" id="2.40.50.140">
    <property type="entry name" value="Nucleic acid-binding proteins"/>
    <property type="match status" value="2"/>
</dbReference>
<comment type="caution">
    <text evidence="8">The sequence shown here is derived from an EMBL/GenBank/DDBJ whole genome shotgun (WGS) entry which is preliminary data.</text>
</comment>
<protein>
    <recommendedName>
        <fullName evidence="10">Replication factor A C-terminal domain-containing protein</fullName>
    </recommendedName>
</protein>
<evidence type="ECO:0000256" key="5">
    <source>
        <dbReference type="ARBA" id="ARBA00023125"/>
    </source>
</evidence>
<dbReference type="CDD" id="cd04476">
    <property type="entry name" value="RPA1_DBD_C"/>
    <property type="match status" value="1"/>
</dbReference>
<dbReference type="GO" id="GO:0003684">
    <property type="term" value="F:damaged DNA binding"/>
    <property type="evidence" value="ECO:0007669"/>
    <property type="project" value="TreeGrafter"/>
</dbReference>
<evidence type="ECO:0000313" key="8">
    <source>
        <dbReference type="EMBL" id="KAK8720620.1"/>
    </source>
</evidence>
<comment type="similarity">
    <text evidence="1">Belongs to the replication factor A protein 1 family.</text>
</comment>
<evidence type="ECO:0000256" key="3">
    <source>
        <dbReference type="ARBA" id="ARBA00022771"/>
    </source>
</evidence>
<sequence>QLTLWESVAERFDGSQHPVLAVKGAKLTDFCGRSLSMLYSSSLQIDPDIKEAHKLKNWYENGGNAVTTINLSKKRDGAFRGVGYNFKTFFEAKMENQDCKKKVNSCFLNKATIILMLRENVLYTACPSENCNKKVHNLDNGLYKCEKCNCEYDKFKWRLMVQTNIADFTDSLSITVFQEHAETLLQVSAEKLSSMKDDNPREFQKIFEASSFKNYIFKFRARMETFKDESHLKHAIVECLKLDPKKYNHHLISEIKQMSGLA</sequence>
<name>A0AAW0VVJ3_CHEQU</name>
<dbReference type="GO" id="GO:0005662">
    <property type="term" value="C:DNA replication factor A complex"/>
    <property type="evidence" value="ECO:0007669"/>
    <property type="project" value="TreeGrafter"/>
</dbReference>
<evidence type="ECO:0000313" key="9">
    <source>
        <dbReference type="Proteomes" id="UP001445076"/>
    </source>
</evidence>
<dbReference type="PANTHER" id="PTHR23273:SF172">
    <property type="entry name" value="REPLICATION PROTEIN A 70 KDA DNA-BINDING SUBUNIT"/>
    <property type="match status" value="1"/>
</dbReference>
<evidence type="ECO:0000256" key="4">
    <source>
        <dbReference type="ARBA" id="ARBA00022833"/>
    </source>
</evidence>
<evidence type="ECO:0008006" key="10">
    <source>
        <dbReference type="Google" id="ProtNLM"/>
    </source>
</evidence>
<feature type="domain" description="Replication protein A OB" evidence="7">
    <location>
        <begin position="1"/>
        <end position="46"/>
    </location>
</feature>
<dbReference type="InterPro" id="IPR047192">
    <property type="entry name" value="Euk_RPA1_DBD_C"/>
</dbReference>
<keyword evidence="3" id="KW-0863">Zinc-finger</keyword>
<keyword evidence="4" id="KW-0862">Zinc</keyword>
<dbReference type="GO" id="GO:0051321">
    <property type="term" value="P:meiotic cell cycle"/>
    <property type="evidence" value="ECO:0007669"/>
    <property type="project" value="TreeGrafter"/>
</dbReference>
<dbReference type="GO" id="GO:0008270">
    <property type="term" value="F:zinc ion binding"/>
    <property type="evidence" value="ECO:0007669"/>
    <property type="project" value="UniProtKB-KW"/>
</dbReference>
<organism evidence="8 9">
    <name type="scientific">Cherax quadricarinatus</name>
    <name type="common">Australian red claw crayfish</name>
    <dbReference type="NCBI Taxonomy" id="27406"/>
    <lineage>
        <taxon>Eukaryota</taxon>
        <taxon>Metazoa</taxon>
        <taxon>Ecdysozoa</taxon>
        <taxon>Arthropoda</taxon>
        <taxon>Crustacea</taxon>
        <taxon>Multicrustacea</taxon>
        <taxon>Malacostraca</taxon>
        <taxon>Eumalacostraca</taxon>
        <taxon>Eucarida</taxon>
        <taxon>Decapoda</taxon>
        <taxon>Pleocyemata</taxon>
        <taxon>Astacidea</taxon>
        <taxon>Parastacoidea</taxon>
        <taxon>Parastacidae</taxon>
        <taxon>Cherax</taxon>
    </lineage>
</organism>
<dbReference type="Proteomes" id="UP001445076">
    <property type="component" value="Unassembled WGS sequence"/>
</dbReference>
<evidence type="ECO:0000256" key="2">
    <source>
        <dbReference type="ARBA" id="ARBA00022723"/>
    </source>
</evidence>
<dbReference type="SUPFAM" id="SSF50249">
    <property type="entry name" value="Nucleic acid-binding proteins"/>
    <property type="match status" value="2"/>
</dbReference>
<dbReference type="InterPro" id="IPR031657">
    <property type="entry name" value="REPA_OB_2"/>
</dbReference>
<keyword evidence="2" id="KW-0479">Metal-binding</keyword>
<feature type="domain" description="Replication factor A C-terminal" evidence="6">
    <location>
        <begin position="109"/>
        <end position="251"/>
    </location>
</feature>
<keyword evidence="5" id="KW-0238">DNA-binding</keyword>
<reference evidence="8 9" key="1">
    <citation type="journal article" date="2024" name="BMC Genomics">
        <title>Genome assembly of redclaw crayfish (Cherax quadricarinatus) provides insights into its immune adaptation and hypoxia tolerance.</title>
        <authorList>
            <person name="Liu Z."/>
            <person name="Zheng J."/>
            <person name="Li H."/>
            <person name="Fang K."/>
            <person name="Wang S."/>
            <person name="He J."/>
            <person name="Zhou D."/>
            <person name="Weng S."/>
            <person name="Chi M."/>
            <person name="Gu Z."/>
            <person name="He J."/>
            <person name="Li F."/>
            <person name="Wang M."/>
        </authorList>
    </citation>
    <scope>NUCLEOTIDE SEQUENCE [LARGE SCALE GENOMIC DNA]</scope>
    <source>
        <strain evidence="8">ZL_2023a</strain>
    </source>
</reference>
<dbReference type="CDD" id="cd04475">
    <property type="entry name" value="RPA1_DBD_B"/>
    <property type="match status" value="1"/>
</dbReference>
<dbReference type="Pfam" id="PF08646">
    <property type="entry name" value="Rep_fac-A_C"/>
    <property type="match status" value="1"/>
</dbReference>
<dbReference type="PANTHER" id="PTHR23273">
    <property type="entry name" value="REPLICATION FACTOR A 1, RFA1"/>
    <property type="match status" value="1"/>
</dbReference>
<proteinExistence type="inferred from homology"/>
<feature type="non-terminal residue" evidence="8">
    <location>
        <position position="1"/>
    </location>
</feature>
<dbReference type="GO" id="GO:0007004">
    <property type="term" value="P:telomere maintenance via telomerase"/>
    <property type="evidence" value="ECO:0007669"/>
    <property type="project" value="TreeGrafter"/>
</dbReference>
<dbReference type="GO" id="GO:0043047">
    <property type="term" value="F:single-stranded telomeric DNA binding"/>
    <property type="evidence" value="ECO:0007669"/>
    <property type="project" value="TreeGrafter"/>
</dbReference>
<dbReference type="InterPro" id="IPR013955">
    <property type="entry name" value="Rep_factor-A_C"/>
</dbReference>
<evidence type="ECO:0000259" key="7">
    <source>
        <dbReference type="Pfam" id="PF16900"/>
    </source>
</evidence>